<dbReference type="SUPFAM" id="SSF81383">
    <property type="entry name" value="F-box domain"/>
    <property type="match status" value="1"/>
</dbReference>
<dbReference type="PANTHER" id="PTHR33207">
    <property type="entry name" value="F-BOX DOMAIN CONTAINING PROTEIN-RELATED"/>
    <property type="match status" value="1"/>
</dbReference>
<sequence>MQSSSPPPSKEDDTPAWKVLGNYDLVGEILSRVDSSTTLVRAAAVSKRWLRRASDGAFLRRFRARHPPRLLGFYVTGDCMPRNDFVPMPPNTELTSAASAFDAFPDFCHIWDGRNGRVLFEFTEPHGHHTRLVVLDTLRDPGRAMAELPPLPHTMTDCCHAVLLPDDEEDDATTCYHVDVRHVGRSVSAEITVLRSGAWTVLCSAKADLATPPERIPMVTLLAGGKVYMVTVAAYIICVDLATANLFAIDLPDGVVYRHFGTLVLSRGDDSVLYLFHVNGDKLSVWLRRIDDDQLVAGEWVLRDTVSLKETCRDFITQGSELSNVDVVGVGNNAEFAFLEMGVGDDYFVVYLHLGSRKAEKVYQRDPDNDEIIQFTRKHYILEVCMHVGDNAEFVFLEMLVFNCYFIVYLHHGSRKAEKVYRRVPDNDEIIQAHAFMMTVWTAVFPALASGDGGEESRHG</sequence>
<evidence type="ECO:0000313" key="2">
    <source>
        <dbReference type="EMBL" id="GJN19639.1"/>
    </source>
</evidence>
<keyword evidence="3" id="KW-1185">Reference proteome</keyword>
<dbReference type="AlphaFoldDB" id="A0AAV5EAW9"/>
<dbReference type="InterPro" id="IPR056594">
    <property type="entry name" value="AT5G49610-like_b-prop"/>
</dbReference>
<comment type="caution">
    <text evidence="2">The sequence shown here is derived from an EMBL/GenBank/DDBJ whole genome shotgun (WGS) entry which is preliminary data.</text>
</comment>
<protein>
    <recommendedName>
        <fullName evidence="1">F-box protein AT5G49610-like beta-propeller domain-containing protein</fullName>
    </recommendedName>
</protein>
<name>A0AAV5EAW9_ELECO</name>
<gene>
    <name evidence="2" type="primary">gb06934</name>
    <name evidence="2" type="ORF">PR202_gb06934</name>
</gene>
<dbReference type="Proteomes" id="UP001054889">
    <property type="component" value="Unassembled WGS sequence"/>
</dbReference>
<proteinExistence type="predicted"/>
<evidence type="ECO:0000313" key="3">
    <source>
        <dbReference type="Proteomes" id="UP001054889"/>
    </source>
</evidence>
<dbReference type="Pfam" id="PF23635">
    <property type="entry name" value="Beta-prop_AT5G49610-like"/>
    <property type="match status" value="2"/>
</dbReference>
<reference evidence="2" key="1">
    <citation type="journal article" date="2018" name="DNA Res.">
        <title>Multiple hybrid de novo genome assembly of finger millet, an orphan allotetraploid crop.</title>
        <authorList>
            <person name="Hatakeyama M."/>
            <person name="Aluri S."/>
            <person name="Balachadran M.T."/>
            <person name="Sivarajan S.R."/>
            <person name="Patrignani A."/>
            <person name="Gruter S."/>
            <person name="Poveda L."/>
            <person name="Shimizu-Inatsugi R."/>
            <person name="Baeten J."/>
            <person name="Francoijs K.J."/>
            <person name="Nataraja K.N."/>
            <person name="Reddy Y.A.N."/>
            <person name="Phadnis S."/>
            <person name="Ravikumar R.L."/>
            <person name="Schlapbach R."/>
            <person name="Sreeman S.M."/>
            <person name="Shimizu K.K."/>
        </authorList>
    </citation>
    <scope>NUCLEOTIDE SEQUENCE</scope>
</reference>
<dbReference type="InterPro" id="IPR036047">
    <property type="entry name" value="F-box-like_dom_sf"/>
</dbReference>
<feature type="domain" description="F-box protein AT5G49610-like beta-propeller" evidence="1">
    <location>
        <begin position="109"/>
        <end position="373"/>
    </location>
</feature>
<dbReference type="EMBL" id="BQKI01000074">
    <property type="protein sequence ID" value="GJN19639.1"/>
    <property type="molecule type" value="Genomic_DNA"/>
</dbReference>
<evidence type="ECO:0000259" key="1">
    <source>
        <dbReference type="Pfam" id="PF23635"/>
    </source>
</evidence>
<accession>A0AAV5EAW9</accession>
<organism evidence="2 3">
    <name type="scientific">Eleusine coracana subsp. coracana</name>
    <dbReference type="NCBI Taxonomy" id="191504"/>
    <lineage>
        <taxon>Eukaryota</taxon>
        <taxon>Viridiplantae</taxon>
        <taxon>Streptophyta</taxon>
        <taxon>Embryophyta</taxon>
        <taxon>Tracheophyta</taxon>
        <taxon>Spermatophyta</taxon>
        <taxon>Magnoliopsida</taxon>
        <taxon>Liliopsida</taxon>
        <taxon>Poales</taxon>
        <taxon>Poaceae</taxon>
        <taxon>PACMAD clade</taxon>
        <taxon>Chloridoideae</taxon>
        <taxon>Cynodonteae</taxon>
        <taxon>Eleusininae</taxon>
        <taxon>Eleusine</taxon>
    </lineage>
</organism>
<reference evidence="2" key="2">
    <citation type="submission" date="2021-12" db="EMBL/GenBank/DDBJ databases">
        <title>Resequencing data analysis of finger millet.</title>
        <authorList>
            <person name="Hatakeyama M."/>
            <person name="Aluri S."/>
            <person name="Balachadran M.T."/>
            <person name="Sivarajan S.R."/>
            <person name="Poveda L."/>
            <person name="Shimizu-Inatsugi R."/>
            <person name="Schlapbach R."/>
            <person name="Sreeman S.M."/>
            <person name="Shimizu K.K."/>
        </authorList>
    </citation>
    <scope>NUCLEOTIDE SEQUENCE</scope>
</reference>
<feature type="domain" description="F-box protein AT5G49610-like beta-propeller" evidence="1">
    <location>
        <begin position="386"/>
        <end position="445"/>
    </location>
</feature>